<dbReference type="EMBL" id="GGEC01079390">
    <property type="protein sequence ID" value="MBX59874.1"/>
    <property type="molecule type" value="Transcribed_RNA"/>
</dbReference>
<accession>A0A2P2PYR9</accession>
<evidence type="ECO:0000313" key="1">
    <source>
        <dbReference type="EMBL" id="MBX59874.1"/>
    </source>
</evidence>
<protein>
    <submittedName>
        <fullName evidence="1">Uncharacterized protein</fullName>
    </submittedName>
</protein>
<organism evidence="1">
    <name type="scientific">Rhizophora mucronata</name>
    <name type="common">Asiatic mangrove</name>
    <dbReference type="NCBI Taxonomy" id="61149"/>
    <lineage>
        <taxon>Eukaryota</taxon>
        <taxon>Viridiplantae</taxon>
        <taxon>Streptophyta</taxon>
        <taxon>Embryophyta</taxon>
        <taxon>Tracheophyta</taxon>
        <taxon>Spermatophyta</taxon>
        <taxon>Magnoliopsida</taxon>
        <taxon>eudicotyledons</taxon>
        <taxon>Gunneridae</taxon>
        <taxon>Pentapetalae</taxon>
        <taxon>rosids</taxon>
        <taxon>fabids</taxon>
        <taxon>Malpighiales</taxon>
        <taxon>Rhizophoraceae</taxon>
        <taxon>Rhizophora</taxon>
    </lineage>
</organism>
<sequence length="52" mass="6022">MFDCYSLAILSLLFSKTKPLPICFHHNYYSWLDDASELRLVVGTMNHCLKSV</sequence>
<reference evidence="1" key="1">
    <citation type="submission" date="2018-02" db="EMBL/GenBank/DDBJ databases">
        <title>Rhizophora mucronata_Transcriptome.</title>
        <authorList>
            <person name="Meera S.P."/>
            <person name="Sreeshan A."/>
            <person name="Augustine A."/>
        </authorList>
    </citation>
    <scope>NUCLEOTIDE SEQUENCE</scope>
    <source>
        <tissue evidence="1">Leaf</tissue>
    </source>
</reference>
<dbReference type="AlphaFoldDB" id="A0A2P2PYR9"/>
<name>A0A2P2PYR9_RHIMU</name>
<proteinExistence type="predicted"/>